<proteinExistence type="predicted"/>
<dbReference type="AlphaFoldDB" id="A0A562K8Z0"/>
<gene>
    <name evidence="1" type="ORF">IQ17_07292</name>
</gene>
<dbReference type="InterPro" id="IPR050639">
    <property type="entry name" value="SSR_resolvase"/>
</dbReference>
<dbReference type="Proteomes" id="UP000317176">
    <property type="component" value="Unassembled WGS sequence"/>
</dbReference>
<dbReference type="EMBL" id="VLKL01000057">
    <property type="protein sequence ID" value="TWH91890.1"/>
    <property type="molecule type" value="Genomic_DNA"/>
</dbReference>
<keyword evidence="2" id="KW-1185">Reference proteome</keyword>
<dbReference type="GO" id="GO:0000150">
    <property type="term" value="F:DNA strand exchange activity"/>
    <property type="evidence" value="ECO:0007669"/>
    <property type="project" value="TreeGrafter"/>
</dbReference>
<name>A0A562K8Z0_9BRAD</name>
<evidence type="ECO:0000313" key="1">
    <source>
        <dbReference type="EMBL" id="TWH91890.1"/>
    </source>
</evidence>
<sequence>MDVLLEDVSSKMELKLLSPKAIEEAMRAWKEERKNDRKKNSEHANLERRLRTLTTEIERLSYAIANSRRKPDELLKRIDECDVERETVKERLRLLGSGSENVIPFDHPKFGDRYHSEAKRLVTALRINPKAIETRVAFRNLIDSIVVHPVRKRMPYEYTPYLNSASLSSMNLFPENRRKTREISAFVYYDNVKSEKSVSS</sequence>
<dbReference type="PANTHER" id="PTHR30461">
    <property type="entry name" value="DNA-INVERTASE FROM LAMBDOID PROPHAGE"/>
    <property type="match status" value="1"/>
</dbReference>
<evidence type="ECO:0000313" key="2">
    <source>
        <dbReference type="Proteomes" id="UP000317176"/>
    </source>
</evidence>
<reference evidence="1 2" key="1">
    <citation type="journal article" date="2015" name="Stand. Genomic Sci.">
        <title>Genomic Encyclopedia of Bacterial and Archaeal Type Strains, Phase III: the genomes of soil and plant-associated and newly described type strains.</title>
        <authorList>
            <person name="Whitman W.B."/>
            <person name="Woyke T."/>
            <person name="Klenk H.P."/>
            <person name="Zhou Y."/>
            <person name="Lilburn T.G."/>
            <person name="Beck B.J."/>
            <person name="De Vos P."/>
            <person name="Vandamme P."/>
            <person name="Eisen J.A."/>
            <person name="Garrity G."/>
            <person name="Hugenholtz P."/>
            <person name="Kyrpides N.C."/>
        </authorList>
    </citation>
    <scope>NUCLEOTIDE SEQUENCE [LARGE SCALE GENOMIC DNA]</scope>
    <source>
        <strain evidence="1 2">CGMCC 1.10947</strain>
    </source>
</reference>
<dbReference type="PANTHER" id="PTHR30461:SF23">
    <property type="entry name" value="DNA RECOMBINASE-RELATED"/>
    <property type="match status" value="1"/>
</dbReference>
<protein>
    <submittedName>
        <fullName evidence="1">Uncharacterized protein</fullName>
    </submittedName>
</protein>
<accession>A0A562K8Z0</accession>
<comment type="caution">
    <text evidence="1">The sequence shown here is derived from an EMBL/GenBank/DDBJ whole genome shotgun (WGS) entry which is preliminary data.</text>
</comment>
<organism evidence="1 2">
    <name type="scientific">Bradyrhizobium daqingense</name>
    <dbReference type="NCBI Taxonomy" id="993502"/>
    <lineage>
        <taxon>Bacteria</taxon>
        <taxon>Pseudomonadati</taxon>
        <taxon>Pseudomonadota</taxon>
        <taxon>Alphaproteobacteria</taxon>
        <taxon>Hyphomicrobiales</taxon>
        <taxon>Nitrobacteraceae</taxon>
        <taxon>Bradyrhizobium</taxon>
    </lineage>
</organism>